<dbReference type="SMART" id="SM00028">
    <property type="entry name" value="TPR"/>
    <property type="match status" value="2"/>
</dbReference>
<dbReference type="PATRIC" id="fig|1189611.3.peg.4129"/>
<sequence length="807" mass="89217">MLIDALRSGRSTMITGVGGIGKTELLVQALHAAETARPVIWISVELYRSSTDVFAALRTALGSGGVACPEVDVAARLDAQQACVVFDGVERAAFDNIDTFEDALNALYGATSYAQFVVTSQVALHGFVVDTRLRIGRLDGPASRELLERFQAVEPAPRPDDGTSLVSFCEGHALTLRLAAALRDHYGGADQALRAIRAKGVAAISLPARKVQSSRTSLELCLQAAYDALSDNARQLLWALSEAPAGIFTHYLEGDWLDLGEPDESLAELRRWHLVEFALVRGSVTRTQVLSPIRAFAAETARRNDRSSYNAVIDRLAHAFQMMIAVFELNYDDPNETPYVVARYEEELPNYLRLLELAQANRANTELGLAAVSIVRAMMRYFFVRRLPEQGARVMHDAAELAVAIGNAERASGLILQLAALADRAQDVKLLQAGLVLADELEKQTDNIEVRADIAMCRGIVARDEGDQLAAERYARAAFEGYRSQLRAAIAEQNANPSEKRDGKFAVDEIHNDISHALGLLGFALLSQQRYEEARRAYSHSLQHERGASVGVNRGQTLHQIGNCECHLGRFKEAAKLYLEAAEIFHFVGMEEYLSNALGELGYALLDIGEAYPLDALDVEIIDAALSDLAKDISRVFDIDRSIDHASAICIIRKTFGCVALASLSGRGDLLGDFCMTLANDVFLPIEQQIARGERDEDERFPLSMMDVAIRLGFYAAEAERVFAEEGDISRDIINEMLKTVCNAHGWAQDTMRTVDWLAALLSRRWELEGARAERLREFIRNFDDDVVDYLDIWRRCDTRGRAEETS</sequence>
<name>I5BRK6_9HYPH</name>
<protein>
    <submittedName>
        <fullName evidence="1">Uncharacterized protein</fullName>
    </submittedName>
</protein>
<dbReference type="Pfam" id="PF13424">
    <property type="entry name" value="TPR_12"/>
    <property type="match status" value="1"/>
</dbReference>
<dbReference type="InterPro" id="IPR011990">
    <property type="entry name" value="TPR-like_helical_dom_sf"/>
</dbReference>
<dbReference type="AlphaFoldDB" id="I5BRK6"/>
<comment type="caution">
    <text evidence="1">The sequence shown here is derived from an EMBL/GenBank/DDBJ whole genome shotgun (WGS) entry which is preliminary data.</text>
</comment>
<dbReference type="Proteomes" id="UP000004622">
    <property type="component" value="Unassembled WGS sequence"/>
</dbReference>
<dbReference type="SUPFAM" id="SSF52540">
    <property type="entry name" value="P-loop containing nucleoside triphosphate hydrolases"/>
    <property type="match status" value="1"/>
</dbReference>
<organism evidence="1 2">
    <name type="scientific">Nitratireductor aquibiodomus RA22</name>
    <dbReference type="NCBI Taxonomy" id="1189611"/>
    <lineage>
        <taxon>Bacteria</taxon>
        <taxon>Pseudomonadati</taxon>
        <taxon>Pseudomonadota</taxon>
        <taxon>Alphaproteobacteria</taxon>
        <taxon>Hyphomicrobiales</taxon>
        <taxon>Phyllobacteriaceae</taxon>
        <taxon>Nitratireductor</taxon>
    </lineage>
</organism>
<dbReference type="InterPro" id="IPR019734">
    <property type="entry name" value="TPR_rpt"/>
</dbReference>
<accession>I5BRK6</accession>
<dbReference type="InterPro" id="IPR027417">
    <property type="entry name" value="P-loop_NTPase"/>
</dbReference>
<proteinExistence type="predicted"/>
<reference evidence="1 2" key="1">
    <citation type="journal article" date="2012" name="J. Bacteriol.">
        <title>Genome Sequence of Nitratireductor aquibiodomus Strain RA22.</title>
        <authorList>
            <person name="Singh A."/>
            <person name="Jangir P.K."/>
            <person name="Kumari C."/>
            <person name="Sharma R."/>
        </authorList>
    </citation>
    <scope>NUCLEOTIDE SEQUENCE [LARGE SCALE GENOMIC DNA]</scope>
    <source>
        <strain evidence="1 2">RA22</strain>
    </source>
</reference>
<dbReference type="Gene3D" id="3.40.50.300">
    <property type="entry name" value="P-loop containing nucleotide triphosphate hydrolases"/>
    <property type="match status" value="1"/>
</dbReference>
<dbReference type="Gene3D" id="1.25.40.10">
    <property type="entry name" value="Tetratricopeptide repeat domain"/>
    <property type="match status" value="1"/>
</dbReference>
<dbReference type="EMBL" id="AJXZ01000057">
    <property type="protein sequence ID" value="EIM72208.1"/>
    <property type="molecule type" value="Genomic_DNA"/>
</dbReference>
<evidence type="ECO:0000313" key="2">
    <source>
        <dbReference type="Proteomes" id="UP000004622"/>
    </source>
</evidence>
<dbReference type="SUPFAM" id="SSF48452">
    <property type="entry name" value="TPR-like"/>
    <property type="match status" value="1"/>
</dbReference>
<evidence type="ECO:0000313" key="1">
    <source>
        <dbReference type="EMBL" id="EIM72208.1"/>
    </source>
</evidence>
<gene>
    <name evidence="1" type="ORF">A33O_20540</name>
</gene>